<dbReference type="EMBL" id="JACEIK010003165">
    <property type="protein sequence ID" value="MCD9640646.1"/>
    <property type="molecule type" value="Genomic_DNA"/>
</dbReference>
<proteinExistence type="predicted"/>
<evidence type="ECO:0000313" key="1">
    <source>
        <dbReference type="EMBL" id="MCD9640646.1"/>
    </source>
</evidence>
<sequence>EQVVQDASSTVPAAVPTVALPIDVVMRLLNVSEALVPNHGGLPVPQTTSQAQIQ</sequence>
<comment type="caution">
    <text evidence="1">The sequence shown here is derived from an EMBL/GenBank/DDBJ whole genome shotgun (WGS) entry which is preliminary data.</text>
</comment>
<evidence type="ECO:0000313" key="2">
    <source>
        <dbReference type="Proteomes" id="UP000823775"/>
    </source>
</evidence>
<feature type="non-terminal residue" evidence="1">
    <location>
        <position position="54"/>
    </location>
</feature>
<gene>
    <name evidence="1" type="ORF">HAX54_026054</name>
</gene>
<protein>
    <submittedName>
        <fullName evidence="1">Uncharacterized protein</fullName>
    </submittedName>
</protein>
<name>A0ABS8V0Q8_DATST</name>
<reference evidence="1 2" key="1">
    <citation type="journal article" date="2021" name="BMC Genomics">
        <title>Datura genome reveals duplications of psychoactive alkaloid biosynthetic genes and high mutation rate following tissue culture.</title>
        <authorList>
            <person name="Rajewski A."/>
            <person name="Carter-House D."/>
            <person name="Stajich J."/>
            <person name="Litt A."/>
        </authorList>
    </citation>
    <scope>NUCLEOTIDE SEQUENCE [LARGE SCALE GENOMIC DNA]</scope>
    <source>
        <strain evidence="1">AR-01</strain>
    </source>
</reference>
<feature type="non-terminal residue" evidence="1">
    <location>
        <position position="1"/>
    </location>
</feature>
<dbReference type="Proteomes" id="UP000823775">
    <property type="component" value="Unassembled WGS sequence"/>
</dbReference>
<accession>A0ABS8V0Q8</accession>
<keyword evidence="2" id="KW-1185">Reference proteome</keyword>
<organism evidence="1 2">
    <name type="scientific">Datura stramonium</name>
    <name type="common">Jimsonweed</name>
    <name type="synonym">Common thornapple</name>
    <dbReference type="NCBI Taxonomy" id="4076"/>
    <lineage>
        <taxon>Eukaryota</taxon>
        <taxon>Viridiplantae</taxon>
        <taxon>Streptophyta</taxon>
        <taxon>Embryophyta</taxon>
        <taxon>Tracheophyta</taxon>
        <taxon>Spermatophyta</taxon>
        <taxon>Magnoliopsida</taxon>
        <taxon>eudicotyledons</taxon>
        <taxon>Gunneridae</taxon>
        <taxon>Pentapetalae</taxon>
        <taxon>asterids</taxon>
        <taxon>lamiids</taxon>
        <taxon>Solanales</taxon>
        <taxon>Solanaceae</taxon>
        <taxon>Solanoideae</taxon>
        <taxon>Datureae</taxon>
        <taxon>Datura</taxon>
    </lineage>
</organism>